<accession>A0ABM0JPB8</accession>
<dbReference type="InterPro" id="IPR052035">
    <property type="entry name" value="ZnF_BED_domain_contain"/>
</dbReference>
<dbReference type="Proteomes" id="UP000694888">
    <property type="component" value="Unplaced"/>
</dbReference>
<sequence>MEDHLKKHHVRCYAHKLNLIVRDALKNSCELVELIAKVKSVATDATNLGRQQGKLIQDVETRWNSTLHMLRRYEEEHTAVTGALRALSKTIKSLTDEEVERIRAAIEVLTPFELATKEASTEKHTSVSKLLPIVRQIQEKLSGESPSALRDQLQAELRRRFGSLEDNFTLGAATLLHP</sequence>
<protein>
    <submittedName>
        <fullName evidence="7">Zinc finger BED domain-containing protein 4</fullName>
    </submittedName>
</protein>
<dbReference type="PANTHER" id="PTHR46481:SF10">
    <property type="entry name" value="ZINC FINGER BED DOMAIN-CONTAINING PROTEIN 39"/>
    <property type="match status" value="1"/>
</dbReference>
<dbReference type="RefSeq" id="XP_005098381.1">
    <property type="nucleotide sequence ID" value="XM_005098324.1"/>
</dbReference>
<evidence type="ECO:0000256" key="2">
    <source>
        <dbReference type="ARBA" id="ARBA00022723"/>
    </source>
</evidence>
<keyword evidence="4" id="KW-0862">Zinc</keyword>
<reference evidence="7" key="1">
    <citation type="submission" date="2025-08" db="UniProtKB">
        <authorList>
            <consortium name="RefSeq"/>
        </authorList>
    </citation>
    <scope>IDENTIFICATION</scope>
</reference>
<evidence type="ECO:0000256" key="1">
    <source>
        <dbReference type="ARBA" id="ARBA00004123"/>
    </source>
</evidence>
<evidence type="ECO:0000256" key="4">
    <source>
        <dbReference type="ARBA" id="ARBA00022833"/>
    </source>
</evidence>
<evidence type="ECO:0000256" key="5">
    <source>
        <dbReference type="ARBA" id="ARBA00023242"/>
    </source>
</evidence>
<evidence type="ECO:0000313" key="6">
    <source>
        <dbReference type="Proteomes" id="UP000694888"/>
    </source>
</evidence>
<evidence type="ECO:0000313" key="7">
    <source>
        <dbReference type="RefSeq" id="XP_005098381.1"/>
    </source>
</evidence>
<keyword evidence="3" id="KW-0863">Zinc-finger</keyword>
<keyword evidence="2" id="KW-0479">Metal-binding</keyword>
<comment type="subcellular location">
    <subcellularLocation>
        <location evidence="1">Nucleus</location>
    </subcellularLocation>
</comment>
<organism evidence="6 7">
    <name type="scientific">Aplysia californica</name>
    <name type="common">California sea hare</name>
    <dbReference type="NCBI Taxonomy" id="6500"/>
    <lineage>
        <taxon>Eukaryota</taxon>
        <taxon>Metazoa</taxon>
        <taxon>Spiralia</taxon>
        <taxon>Lophotrochozoa</taxon>
        <taxon>Mollusca</taxon>
        <taxon>Gastropoda</taxon>
        <taxon>Heterobranchia</taxon>
        <taxon>Euthyneura</taxon>
        <taxon>Tectipleura</taxon>
        <taxon>Aplysiida</taxon>
        <taxon>Aplysioidea</taxon>
        <taxon>Aplysiidae</taxon>
        <taxon>Aplysia</taxon>
    </lineage>
</organism>
<dbReference type="GeneID" id="101853618"/>
<proteinExistence type="predicted"/>
<dbReference type="PANTHER" id="PTHR46481">
    <property type="entry name" value="ZINC FINGER BED DOMAIN-CONTAINING PROTEIN 4"/>
    <property type="match status" value="1"/>
</dbReference>
<name>A0ABM0JPB8_APLCA</name>
<dbReference type="InterPro" id="IPR012337">
    <property type="entry name" value="RNaseH-like_sf"/>
</dbReference>
<dbReference type="SUPFAM" id="SSF53098">
    <property type="entry name" value="Ribonuclease H-like"/>
    <property type="match status" value="1"/>
</dbReference>
<evidence type="ECO:0000256" key="3">
    <source>
        <dbReference type="ARBA" id="ARBA00022771"/>
    </source>
</evidence>
<keyword evidence="5" id="KW-0539">Nucleus</keyword>
<keyword evidence="6" id="KW-1185">Reference proteome</keyword>
<gene>
    <name evidence="7" type="primary">LOC101853618</name>
</gene>